<proteinExistence type="predicted"/>
<evidence type="ECO:0000256" key="1">
    <source>
        <dbReference type="ARBA" id="ARBA00023002"/>
    </source>
</evidence>
<keyword evidence="5" id="KW-1185">Reference proteome</keyword>
<dbReference type="SMART" id="SM00903">
    <property type="entry name" value="Flavin_Reduct"/>
    <property type="match status" value="1"/>
</dbReference>
<dbReference type="InterPro" id="IPR012349">
    <property type="entry name" value="Split_barrel_FMN-bd"/>
</dbReference>
<evidence type="ECO:0000313" key="4">
    <source>
        <dbReference type="EMBL" id="MCI4658594.1"/>
    </source>
</evidence>
<dbReference type="Pfam" id="PF01613">
    <property type="entry name" value="Flavin_Reduct"/>
    <property type="match status" value="1"/>
</dbReference>
<sequence length="184" mass="19883">MSDMNDIRDAPTVPRLEGDPNAPLDLAAFKQAFRRHAAGVACVTARQADGTPVGFTATSLASLSSVPPLATFNMARTASSWPAIAETERVIIHTLGARNRSLAERMSGPNALRFIGEHWHEGPHGLPVLNDVTSWMVGHIVERVTVHNGAVIVVQIEEGGLGYEDEALLYHERMYRVPGPEAAL</sequence>
<dbReference type="InterPro" id="IPR002563">
    <property type="entry name" value="Flavin_Rdtase-like_dom"/>
</dbReference>
<organism evidence="4 5">
    <name type="scientific">Cryobacterium zhongshanensis</name>
    <dbReference type="NCBI Taxonomy" id="2928153"/>
    <lineage>
        <taxon>Bacteria</taxon>
        <taxon>Bacillati</taxon>
        <taxon>Actinomycetota</taxon>
        <taxon>Actinomycetes</taxon>
        <taxon>Micrococcales</taxon>
        <taxon>Microbacteriaceae</taxon>
        <taxon>Cryobacterium</taxon>
    </lineage>
</organism>
<evidence type="ECO:0000259" key="3">
    <source>
        <dbReference type="SMART" id="SM00903"/>
    </source>
</evidence>
<dbReference type="RefSeq" id="WP_243012297.1">
    <property type="nucleotide sequence ID" value="NZ_JALGAR010000003.1"/>
</dbReference>
<dbReference type="SUPFAM" id="SSF50475">
    <property type="entry name" value="FMN-binding split barrel"/>
    <property type="match status" value="1"/>
</dbReference>
<evidence type="ECO:0000313" key="5">
    <source>
        <dbReference type="Proteomes" id="UP001165341"/>
    </source>
</evidence>
<gene>
    <name evidence="4" type="ORF">MQH31_12335</name>
</gene>
<feature type="domain" description="Flavin reductase like" evidence="3">
    <location>
        <begin position="33"/>
        <end position="177"/>
    </location>
</feature>
<dbReference type="PANTHER" id="PTHR30466">
    <property type="entry name" value="FLAVIN REDUCTASE"/>
    <property type="match status" value="1"/>
</dbReference>
<dbReference type="PANTHER" id="PTHR30466:SF1">
    <property type="entry name" value="FMN REDUCTASE (NADH) RUTF"/>
    <property type="match status" value="1"/>
</dbReference>
<keyword evidence="1" id="KW-0560">Oxidoreductase</keyword>
<dbReference type="GO" id="GO:0042602">
    <property type="term" value="F:riboflavin reductase (NADPH) activity"/>
    <property type="evidence" value="ECO:0007669"/>
    <property type="project" value="TreeGrafter"/>
</dbReference>
<dbReference type="EMBL" id="JALGAR010000003">
    <property type="protein sequence ID" value="MCI4658594.1"/>
    <property type="molecule type" value="Genomic_DNA"/>
</dbReference>
<evidence type="ECO:0000256" key="2">
    <source>
        <dbReference type="SAM" id="MobiDB-lite"/>
    </source>
</evidence>
<protein>
    <submittedName>
        <fullName evidence="4">Flavin reductase family protein</fullName>
    </submittedName>
</protein>
<dbReference type="Gene3D" id="2.30.110.10">
    <property type="entry name" value="Electron Transport, Fmn-binding Protein, Chain A"/>
    <property type="match status" value="1"/>
</dbReference>
<dbReference type="GO" id="GO:0006208">
    <property type="term" value="P:pyrimidine nucleobase catabolic process"/>
    <property type="evidence" value="ECO:0007669"/>
    <property type="project" value="TreeGrafter"/>
</dbReference>
<comment type="caution">
    <text evidence="4">The sequence shown here is derived from an EMBL/GenBank/DDBJ whole genome shotgun (WGS) entry which is preliminary data.</text>
</comment>
<name>A0AA41QXG4_9MICO</name>
<dbReference type="AlphaFoldDB" id="A0AA41QXG4"/>
<dbReference type="Proteomes" id="UP001165341">
    <property type="component" value="Unassembled WGS sequence"/>
</dbReference>
<dbReference type="GO" id="GO:0010181">
    <property type="term" value="F:FMN binding"/>
    <property type="evidence" value="ECO:0007669"/>
    <property type="project" value="InterPro"/>
</dbReference>
<accession>A0AA41QXG4</accession>
<dbReference type="InterPro" id="IPR050268">
    <property type="entry name" value="NADH-dep_flavin_reductase"/>
</dbReference>
<reference evidence="4" key="1">
    <citation type="submission" date="2022-03" db="EMBL/GenBank/DDBJ databases">
        <title>Cryobacterium sp. nov. strain ZS14-85, isolated from Antarctic soil.</title>
        <authorList>
            <person name="Li J."/>
            <person name="Niu G."/>
        </authorList>
    </citation>
    <scope>NUCLEOTIDE SEQUENCE</scope>
    <source>
        <strain evidence="4">ZS14-85</strain>
    </source>
</reference>
<feature type="region of interest" description="Disordered" evidence="2">
    <location>
        <begin position="1"/>
        <end position="21"/>
    </location>
</feature>